<keyword evidence="2" id="KW-1185">Reference proteome</keyword>
<dbReference type="InterPro" id="IPR031552">
    <property type="entry name" value="ParE-like_toxin"/>
</dbReference>
<dbReference type="OrthoDB" id="5296677at2"/>
<evidence type="ECO:0000313" key="2">
    <source>
        <dbReference type="Proteomes" id="UP000294614"/>
    </source>
</evidence>
<proteinExistence type="predicted"/>
<dbReference type="RefSeq" id="WP_132874686.1">
    <property type="nucleotide sequence ID" value="NZ_JBLJBI010000077.1"/>
</dbReference>
<name>A0A4R1K2Z5_9BACT</name>
<dbReference type="Gene3D" id="3.30.2310.20">
    <property type="entry name" value="RelE-like"/>
    <property type="match status" value="1"/>
</dbReference>
<dbReference type="InterPro" id="IPR035093">
    <property type="entry name" value="RelE/ParE_toxin_dom_sf"/>
</dbReference>
<dbReference type="SUPFAM" id="SSF143011">
    <property type="entry name" value="RelE-like"/>
    <property type="match status" value="1"/>
</dbReference>
<sequence length="89" mass="10370">MRRVLQTANFSKQKKRLHKNQISDLDEAIRIIMKNPESGEQKKGDLASVFVYKCRLSGQLHLIAYIFDESCITLLSVGSHENFYRDLKR</sequence>
<gene>
    <name evidence="1" type="ORF">C8D98_2722</name>
</gene>
<dbReference type="AlphaFoldDB" id="A0A4R1K2Z5"/>
<dbReference type="Proteomes" id="UP000294614">
    <property type="component" value="Unassembled WGS sequence"/>
</dbReference>
<evidence type="ECO:0000313" key="1">
    <source>
        <dbReference type="EMBL" id="TCK58207.1"/>
    </source>
</evidence>
<accession>A0A4R1K2Z5</accession>
<dbReference type="EMBL" id="SMGG01000008">
    <property type="protein sequence ID" value="TCK58207.1"/>
    <property type="molecule type" value="Genomic_DNA"/>
</dbReference>
<dbReference type="Pfam" id="PF15781">
    <property type="entry name" value="ParE-like_toxin"/>
    <property type="match status" value="1"/>
</dbReference>
<comment type="caution">
    <text evidence="1">The sequence shown here is derived from an EMBL/GenBank/DDBJ whole genome shotgun (WGS) entry which is preliminary data.</text>
</comment>
<reference evidence="1 2" key="1">
    <citation type="submission" date="2019-03" db="EMBL/GenBank/DDBJ databases">
        <title>Genomic Encyclopedia of Type Strains, Phase IV (KMG-IV): sequencing the most valuable type-strain genomes for metagenomic binning, comparative biology and taxonomic classification.</title>
        <authorList>
            <person name="Goeker M."/>
        </authorList>
    </citation>
    <scope>NUCLEOTIDE SEQUENCE [LARGE SCALE GENOMIC DNA]</scope>
    <source>
        <strain evidence="1 2">DSM 24984</strain>
    </source>
</reference>
<protein>
    <submittedName>
        <fullName evidence="1">ParE-like toxin of type II ParDE toxin-antitoxin system</fullName>
    </submittedName>
</protein>
<organism evidence="1 2">
    <name type="scientific">Seleniivibrio woodruffii</name>
    <dbReference type="NCBI Taxonomy" id="1078050"/>
    <lineage>
        <taxon>Bacteria</taxon>
        <taxon>Pseudomonadati</taxon>
        <taxon>Deferribacterota</taxon>
        <taxon>Deferribacteres</taxon>
        <taxon>Deferribacterales</taxon>
        <taxon>Geovibrionaceae</taxon>
        <taxon>Seleniivibrio</taxon>
    </lineage>
</organism>